<gene>
    <name evidence="6" type="ORF">RS694_10780</name>
</gene>
<reference evidence="6 7" key="1">
    <citation type="submission" date="2017-01" db="EMBL/GenBank/DDBJ databases">
        <authorList>
            <person name="Mah S.A."/>
            <person name="Swanson W.J."/>
            <person name="Moy G.W."/>
            <person name="Vacquier V.D."/>
        </authorList>
    </citation>
    <scope>NUCLEOTIDE SEQUENCE [LARGE SCALE GENOMIC DNA]</scope>
    <source>
        <strain evidence="6 7">DSM 22694</strain>
    </source>
</reference>
<dbReference type="InterPro" id="IPR001094">
    <property type="entry name" value="Flavdoxin-like"/>
</dbReference>
<dbReference type="PANTHER" id="PTHR19384">
    <property type="entry name" value="NITRIC OXIDE SYNTHASE-RELATED"/>
    <property type="match status" value="1"/>
</dbReference>
<dbReference type="Gene3D" id="3.40.50.360">
    <property type="match status" value="1"/>
</dbReference>
<organism evidence="6 7">
    <name type="scientific">Rhodoferax saidenbachensis</name>
    <dbReference type="NCBI Taxonomy" id="1484693"/>
    <lineage>
        <taxon>Bacteria</taxon>
        <taxon>Pseudomonadati</taxon>
        <taxon>Pseudomonadota</taxon>
        <taxon>Betaproteobacteria</taxon>
        <taxon>Burkholderiales</taxon>
        <taxon>Comamonadaceae</taxon>
        <taxon>Rhodoferax</taxon>
    </lineage>
</organism>
<name>A0A1P8KAD2_9BURK</name>
<dbReference type="PANTHER" id="PTHR19384:SF128">
    <property type="entry name" value="NADPH OXIDOREDUCTASE A"/>
    <property type="match status" value="1"/>
</dbReference>
<dbReference type="SUPFAM" id="SSF52218">
    <property type="entry name" value="Flavoproteins"/>
    <property type="match status" value="1"/>
</dbReference>
<dbReference type="GO" id="GO:0010181">
    <property type="term" value="F:FMN binding"/>
    <property type="evidence" value="ECO:0007669"/>
    <property type="project" value="InterPro"/>
</dbReference>
<keyword evidence="2" id="KW-0285">Flavoprotein</keyword>
<evidence type="ECO:0000313" key="6">
    <source>
        <dbReference type="EMBL" id="APW42969.1"/>
    </source>
</evidence>
<dbReference type="PROSITE" id="PS50902">
    <property type="entry name" value="FLAVODOXIN_LIKE"/>
    <property type="match status" value="1"/>
</dbReference>
<proteinExistence type="predicted"/>
<dbReference type="InterPro" id="IPR029039">
    <property type="entry name" value="Flavoprotein-like_sf"/>
</dbReference>
<dbReference type="PRINTS" id="PR00369">
    <property type="entry name" value="FLAVODOXIN"/>
</dbReference>
<evidence type="ECO:0000313" key="7">
    <source>
        <dbReference type="Proteomes" id="UP000186110"/>
    </source>
</evidence>
<keyword evidence="4" id="KW-0249">Electron transport</keyword>
<feature type="domain" description="Flavodoxin-like" evidence="5">
    <location>
        <begin position="3"/>
        <end position="144"/>
    </location>
</feature>
<evidence type="ECO:0000256" key="2">
    <source>
        <dbReference type="ARBA" id="ARBA00022630"/>
    </source>
</evidence>
<dbReference type="GO" id="GO:0005829">
    <property type="term" value="C:cytosol"/>
    <property type="evidence" value="ECO:0007669"/>
    <property type="project" value="TreeGrafter"/>
</dbReference>
<protein>
    <submittedName>
        <fullName evidence="6">Nitric oxide synthase</fullName>
    </submittedName>
</protein>
<keyword evidence="7" id="KW-1185">Reference proteome</keyword>
<dbReference type="STRING" id="1484693.RS694_10780"/>
<accession>A0A1P8KAD2</accession>
<comment type="cofactor">
    <cofactor evidence="1">
        <name>FMN</name>
        <dbReference type="ChEBI" id="CHEBI:58210"/>
    </cofactor>
</comment>
<evidence type="ECO:0000256" key="3">
    <source>
        <dbReference type="ARBA" id="ARBA00022643"/>
    </source>
</evidence>
<dbReference type="GO" id="GO:0050660">
    <property type="term" value="F:flavin adenine dinucleotide binding"/>
    <property type="evidence" value="ECO:0007669"/>
    <property type="project" value="TreeGrafter"/>
</dbReference>
<evidence type="ECO:0000259" key="5">
    <source>
        <dbReference type="PROSITE" id="PS50902"/>
    </source>
</evidence>
<dbReference type="EMBL" id="CP019239">
    <property type="protein sequence ID" value="APW42969.1"/>
    <property type="molecule type" value="Genomic_DNA"/>
</dbReference>
<dbReference type="eggNOG" id="COG0369">
    <property type="taxonomic scope" value="Bacteria"/>
</dbReference>
<dbReference type="Pfam" id="PF00258">
    <property type="entry name" value="Flavodoxin_1"/>
    <property type="match status" value="1"/>
</dbReference>
<keyword evidence="4" id="KW-0813">Transport</keyword>
<evidence type="ECO:0000256" key="1">
    <source>
        <dbReference type="ARBA" id="ARBA00001917"/>
    </source>
</evidence>
<dbReference type="InterPro" id="IPR008254">
    <property type="entry name" value="Flavodoxin/NO_synth"/>
</dbReference>
<dbReference type="RefSeq" id="WP_029709711.1">
    <property type="nucleotide sequence ID" value="NZ_CP019239.1"/>
</dbReference>
<dbReference type="Proteomes" id="UP000186110">
    <property type="component" value="Chromosome"/>
</dbReference>
<sequence>MHITLLVGTVHGNATLVAQAIQMAADDTHTITLLPMDGLDITVFDTPGVFLICTSTTGVGDVPDNAQALYHALDAQAKYLGHVRYGLIALGDSSYGDSFYGGGRRFDERLQDLGAKRIGDICVLDASDTMQPEEDAIAWFQQWLPLLA</sequence>
<dbReference type="AlphaFoldDB" id="A0A1P8KAD2"/>
<keyword evidence="3" id="KW-0288">FMN</keyword>
<dbReference type="GO" id="GO:0016491">
    <property type="term" value="F:oxidoreductase activity"/>
    <property type="evidence" value="ECO:0007669"/>
    <property type="project" value="TreeGrafter"/>
</dbReference>
<evidence type="ECO:0000256" key="4">
    <source>
        <dbReference type="ARBA" id="ARBA00022982"/>
    </source>
</evidence>
<dbReference type="KEGG" id="rsb:RS694_10780"/>